<evidence type="ECO:0000313" key="3">
    <source>
        <dbReference type="Proteomes" id="UP000826234"/>
    </source>
</evidence>
<organism evidence="2 3">
    <name type="scientific">Phrynosoma platyrhinos</name>
    <name type="common">Desert horned lizard</name>
    <dbReference type="NCBI Taxonomy" id="52577"/>
    <lineage>
        <taxon>Eukaryota</taxon>
        <taxon>Metazoa</taxon>
        <taxon>Chordata</taxon>
        <taxon>Craniata</taxon>
        <taxon>Vertebrata</taxon>
        <taxon>Euteleostomi</taxon>
        <taxon>Lepidosauria</taxon>
        <taxon>Squamata</taxon>
        <taxon>Bifurcata</taxon>
        <taxon>Unidentata</taxon>
        <taxon>Episquamata</taxon>
        <taxon>Toxicofera</taxon>
        <taxon>Iguania</taxon>
        <taxon>Phrynosomatidae</taxon>
        <taxon>Phrynosomatinae</taxon>
        <taxon>Phrynosoma</taxon>
    </lineage>
</organism>
<sequence length="105" mass="11235">MVIPTGTPLDVNRTGGGGGGGGDSSGSTVIGLEAPYVRGLPVDVKNKYYPQSSDSLLQKAYIYEKHSSTYSHKLTGHTESVINVAFSPSSPQVFFSLFLIYMVLF</sequence>
<keyword evidence="3" id="KW-1185">Reference proteome</keyword>
<dbReference type="Proteomes" id="UP000826234">
    <property type="component" value="Unassembled WGS sequence"/>
</dbReference>
<accession>A0ABQ7SYX0</accession>
<evidence type="ECO:0000256" key="1">
    <source>
        <dbReference type="SAM" id="MobiDB-lite"/>
    </source>
</evidence>
<comment type="caution">
    <text evidence="2">The sequence shown here is derived from an EMBL/GenBank/DDBJ whole genome shotgun (WGS) entry which is preliminary data.</text>
</comment>
<gene>
    <name evidence="2" type="ORF">JD844_024792</name>
</gene>
<reference evidence="2 3" key="1">
    <citation type="journal article" date="2022" name="Gigascience">
        <title>A chromosome-level genome assembly and annotation of the desert horned lizard, Phrynosoma platyrhinos, provides insight into chromosomal rearrangements among reptiles.</title>
        <authorList>
            <person name="Koochekian N."/>
            <person name="Ascanio A."/>
            <person name="Farleigh K."/>
            <person name="Card D.C."/>
            <person name="Schield D.R."/>
            <person name="Castoe T.A."/>
            <person name="Jezkova T."/>
        </authorList>
    </citation>
    <scope>NUCLEOTIDE SEQUENCE [LARGE SCALE GENOMIC DNA]</scope>
    <source>
        <strain evidence="2">NK-2021</strain>
    </source>
</reference>
<name>A0ABQ7SYX0_PHRPL</name>
<proteinExistence type="predicted"/>
<feature type="compositionally biased region" description="Gly residues" evidence="1">
    <location>
        <begin position="14"/>
        <end position="24"/>
    </location>
</feature>
<dbReference type="EMBL" id="JAIPUX010003289">
    <property type="protein sequence ID" value="KAH0622460.1"/>
    <property type="molecule type" value="Genomic_DNA"/>
</dbReference>
<evidence type="ECO:0000313" key="2">
    <source>
        <dbReference type="EMBL" id="KAH0622460.1"/>
    </source>
</evidence>
<protein>
    <submittedName>
        <fullName evidence="2">Uncharacterized protein</fullName>
    </submittedName>
</protein>
<feature type="region of interest" description="Disordered" evidence="1">
    <location>
        <begin position="1"/>
        <end position="26"/>
    </location>
</feature>